<dbReference type="RefSeq" id="WP_055662428.1">
    <property type="nucleotide sequence ID" value="NZ_CYPR01000043.1"/>
</dbReference>
<dbReference type="SUPFAM" id="SSF55874">
    <property type="entry name" value="ATPase domain of HSP90 chaperone/DNA topoisomerase II/histidine kinase"/>
    <property type="match status" value="1"/>
</dbReference>
<comment type="catalytic activity">
    <reaction evidence="1">
        <text>ATP + protein L-histidine = ADP + protein N-phospho-L-histidine.</text>
        <dbReference type="EC" id="2.7.13.3"/>
    </reaction>
</comment>
<keyword evidence="4 9" id="KW-0808">Transferase</keyword>
<evidence type="ECO:0000256" key="3">
    <source>
        <dbReference type="ARBA" id="ARBA00022553"/>
    </source>
</evidence>
<evidence type="ECO:0000256" key="2">
    <source>
        <dbReference type="ARBA" id="ARBA00012438"/>
    </source>
</evidence>
<evidence type="ECO:0000256" key="5">
    <source>
        <dbReference type="ARBA" id="ARBA00022741"/>
    </source>
</evidence>
<dbReference type="Pfam" id="PF07568">
    <property type="entry name" value="HisKA_2"/>
    <property type="match status" value="1"/>
</dbReference>
<dbReference type="GO" id="GO:0004673">
    <property type="term" value="F:protein histidine kinase activity"/>
    <property type="evidence" value="ECO:0007669"/>
    <property type="project" value="UniProtKB-EC"/>
</dbReference>
<dbReference type="InterPro" id="IPR029016">
    <property type="entry name" value="GAF-like_dom_sf"/>
</dbReference>
<dbReference type="InterPro" id="IPR003018">
    <property type="entry name" value="GAF"/>
</dbReference>
<dbReference type="GO" id="GO:0005524">
    <property type="term" value="F:ATP binding"/>
    <property type="evidence" value="ECO:0007669"/>
    <property type="project" value="UniProtKB-KW"/>
</dbReference>
<dbReference type="OrthoDB" id="9816309at2"/>
<evidence type="ECO:0000256" key="1">
    <source>
        <dbReference type="ARBA" id="ARBA00000085"/>
    </source>
</evidence>
<keyword evidence="7" id="KW-0067">ATP-binding</keyword>
<dbReference type="Pfam" id="PF01590">
    <property type="entry name" value="GAF"/>
    <property type="match status" value="1"/>
</dbReference>
<dbReference type="SMART" id="SM00911">
    <property type="entry name" value="HWE_HK"/>
    <property type="match status" value="1"/>
</dbReference>
<dbReference type="InterPro" id="IPR011102">
    <property type="entry name" value="Sig_transdc_His_kinase_HWE"/>
</dbReference>
<gene>
    <name evidence="9" type="ORF">JSE7799_00767</name>
</gene>
<organism evidence="9 10">
    <name type="scientific">Jannaschia seosinensis</name>
    <dbReference type="NCBI Taxonomy" id="313367"/>
    <lineage>
        <taxon>Bacteria</taxon>
        <taxon>Pseudomonadati</taxon>
        <taxon>Pseudomonadota</taxon>
        <taxon>Alphaproteobacteria</taxon>
        <taxon>Rhodobacterales</taxon>
        <taxon>Roseobacteraceae</taxon>
        <taxon>Jannaschia</taxon>
    </lineage>
</organism>
<dbReference type="PROSITE" id="PS50109">
    <property type="entry name" value="HIS_KIN"/>
    <property type="match status" value="1"/>
</dbReference>
<dbReference type="InterPro" id="IPR036890">
    <property type="entry name" value="HATPase_C_sf"/>
</dbReference>
<dbReference type="InterPro" id="IPR011495">
    <property type="entry name" value="Sig_transdc_His_kin_sub2_dim/P"/>
</dbReference>
<evidence type="ECO:0000259" key="8">
    <source>
        <dbReference type="PROSITE" id="PS50109"/>
    </source>
</evidence>
<dbReference type="InterPro" id="IPR005467">
    <property type="entry name" value="His_kinase_dom"/>
</dbReference>
<evidence type="ECO:0000256" key="7">
    <source>
        <dbReference type="ARBA" id="ARBA00022840"/>
    </source>
</evidence>
<name>A0A0M7B8C8_9RHOB</name>
<dbReference type="SMART" id="SM00065">
    <property type="entry name" value="GAF"/>
    <property type="match status" value="1"/>
</dbReference>
<dbReference type="STRING" id="313367.JSE7799_00767"/>
<keyword evidence="10" id="KW-1185">Reference proteome</keyword>
<protein>
    <recommendedName>
        <fullName evidence="2">histidine kinase</fullName>
        <ecNumber evidence="2">2.7.13.3</ecNumber>
    </recommendedName>
</protein>
<keyword evidence="5" id="KW-0547">Nucleotide-binding</keyword>
<reference evidence="9 10" key="1">
    <citation type="submission" date="2015-09" db="EMBL/GenBank/DDBJ databases">
        <authorList>
            <person name="Jackson K.R."/>
            <person name="Lunt B.L."/>
            <person name="Fisher J.N.B."/>
            <person name="Gardner A.V."/>
            <person name="Bailey M.E."/>
            <person name="Deus L.M."/>
            <person name="Earl A.S."/>
            <person name="Gibby P.D."/>
            <person name="Hartmann K.A."/>
            <person name="Liu J.E."/>
            <person name="Manci A.M."/>
            <person name="Nielsen D.A."/>
            <person name="Solomon M.B."/>
            <person name="Breakwell D.P."/>
            <person name="Burnett S.H."/>
            <person name="Grose J.H."/>
        </authorList>
    </citation>
    <scope>NUCLEOTIDE SEQUENCE [LARGE SCALE GENOMIC DNA]</scope>
    <source>
        <strain evidence="9 10">CECT 7799</strain>
    </source>
</reference>
<feature type="domain" description="Histidine kinase" evidence="8">
    <location>
        <begin position="174"/>
        <end position="366"/>
    </location>
</feature>
<dbReference type="PANTHER" id="PTHR43102">
    <property type="entry name" value="SLR1143 PROTEIN"/>
    <property type="match status" value="1"/>
</dbReference>
<keyword evidence="6 9" id="KW-0418">Kinase</keyword>
<keyword evidence="3" id="KW-0597">Phosphoprotein</keyword>
<dbReference type="Proteomes" id="UP000049455">
    <property type="component" value="Unassembled WGS sequence"/>
</dbReference>
<dbReference type="EC" id="2.7.13.3" evidence="2"/>
<dbReference type="PANTHER" id="PTHR43102:SF2">
    <property type="entry name" value="GAF DOMAIN-CONTAINING PROTEIN"/>
    <property type="match status" value="1"/>
</dbReference>
<dbReference type="SUPFAM" id="SSF55781">
    <property type="entry name" value="GAF domain-like"/>
    <property type="match status" value="1"/>
</dbReference>
<dbReference type="EMBL" id="CYPR01000043">
    <property type="protein sequence ID" value="CUH27123.1"/>
    <property type="molecule type" value="Genomic_DNA"/>
</dbReference>
<accession>A0A0M7B8C8</accession>
<proteinExistence type="predicted"/>
<evidence type="ECO:0000256" key="6">
    <source>
        <dbReference type="ARBA" id="ARBA00022777"/>
    </source>
</evidence>
<sequence length="367" mass="39529">MTLDKVITRESDRLDVIAQLFPDGPRRDGTFDDTVDLVARITGCPIAIVTILREDDQAFEACTGLDFDGTSVESAVCAHALLQDELLEICDMRLDMRTAENPLVTNPDDPLLFYAGAQLRTEAGVPLGTLCVFDRRPRRLGDHERRALRILADQISREIELRAKVERQESLRREADHRVKNSLTSIAAMTRMASRGASDETRAVLAAVEQRINVMAELHGELYRTVDPEAPIPVHDFLGRVLSHLSGIAPPGVSVEARLAPVSLAGPQAAALGILLNEMVSNACKHAFPEGQKGLIVIEGQVRPGGRYALTCVDDGVGGGDGPDPASGSGLGHRIMESAALQLGGTLHLAAVETGFRAELDFPLPEA</sequence>
<evidence type="ECO:0000313" key="9">
    <source>
        <dbReference type="EMBL" id="CUH27123.1"/>
    </source>
</evidence>
<evidence type="ECO:0000313" key="10">
    <source>
        <dbReference type="Proteomes" id="UP000049455"/>
    </source>
</evidence>
<evidence type="ECO:0000256" key="4">
    <source>
        <dbReference type="ARBA" id="ARBA00022679"/>
    </source>
</evidence>
<dbReference type="Gene3D" id="3.30.450.40">
    <property type="match status" value="1"/>
</dbReference>
<dbReference type="AlphaFoldDB" id="A0A0M7B8C8"/>
<dbReference type="Gene3D" id="3.30.565.10">
    <property type="entry name" value="Histidine kinase-like ATPase, C-terminal domain"/>
    <property type="match status" value="1"/>
</dbReference>